<name>A0A7S1TF58_9RHOD</name>
<evidence type="ECO:0000313" key="1">
    <source>
        <dbReference type="EMBL" id="CAD9232622.1"/>
    </source>
</evidence>
<reference evidence="1" key="1">
    <citation type="submission" date="2021-01" db="EMBL/GenBank/DDBJ databases">
        <authorList>
            <person name="Corre E."/>
            <person name="Pelletier E."/>
            <person name="Niang G."/>
            <person name="Scheremetjew M."/>
            <person name="Finn R."/>
            <person name="Kale V."/>
            <person name="Holt S."/>
            <person name="Cochrane G."/>
            <person name="Meng A."/>
            <person name="Brown T."/>
            <person name="Cohen L."/>
        </authorList>
    </citation>
    <scope>NUCLEOTIDE SEQUENCE</scope>
    <source>
        <strain evidence="1">SAG 36.94</strain>
    </source>
</reference>
<dbReference type="GO" id="GO:0003676">
    <property type="term" value="F:nucleic acid binding"/>
    <property type="evidence" value="ECO:0007669"/>
    <property type="project" value="InterPro"/>
</dbReference>
<proteinExistence type="predicted"/>
<dbReference type="InterPro" id="IPR036397">
    <property type="entry name" value="RNaseH_sf"/>
</dbReference>
<dbReference type="InterPro" id="IPR012337">
    <property type="entry name" value="RNaseH-like_sf"/>
</dbReference>
<dbReference type="Gene3D" id="3.30.420.10">
    <property type="entry name" value="Ribonuclease H-like superfamily/Ribonuclease H"/>
    <property type="match status" value="1"/>
</dbReference>
<protein>
    <submittedName>
        <fullName evidence="1">Uncharacterized protein</fullName>
    </submittedName>
</protein>
<accession>A0A7S1TF58</accession>
<dbReference type="AlphaFoldDB" id="A0A7S1TF58"/>
<sequence>MNLQLGTPKSLILDRESSFLSNHMEKLYNGLGISLQQVPWETHCPNRAENTIKILRAMRICLLETYKKGIIGRYSPAAIHVHNMATTKGTKSSSLYFWYGRNPTIFRADSENIGTSDVTPDEEVLSRCIGRVQMKKLVKRSTRI</sequence>
<organism evidence="1">
    <name type="scientific">Compsopogon caeruleus</name>
    <dbReference type="NCBI Taxonomy" id="31354"/>
    <lineage>
        <taxon>Eukaryota</taxon>
        <taxon>Rhodophyta</taxon>
        <taxon>Compsopogonophyceae</taxon>
        <taxon>Compsopogonales</taxon>
        <taxon>Compsopogonaceae</taxon>
        <taxon>Compsopogon</taxon>
    </lineage>
</organism>
<dbReference type="EMBL" id="HBGH01008583">
    <property type="protein sequence ID" value="CAD9232622.1"/>
    <property type="molecule type" value="Transcribed_RNA"/>
</dbReference>
<gene>
    <name evidence="1" type="ORF">CCAE0312_LOCUS4705</name>
</gene>
<dbReference type="SUPFAM" id="SSF53098">
    <property type="entry name" value="Ribonuclease H-like"/>
    <property type="match status" value="1"/>
</dbReference>